<evidence type="ECO:0000313" key="1">
    <source>
        <dbReference type="EMBL" id="KAJ3533618.1"/>
    </source>
</evidence>
<proteinExistence type="predicted"/>
<accession>A0ACC1S7D6</accession>
<evidence type="ECO:0000313" key="2">
    <source>
        <dbReference type="Proteomes" id="UP001148662"/>
    </source>
</evidence>
<name>A0ACC1S7D6_9APHY</name>
<keyword evidence="2" id="KW-1185">Reference proteome</keyword>
<reference evidence="1" key="1">
    <citation type="submission" date="2022-07" db="EMBL/GenBank/DDBJ databases">
        <title>Genome Sequence of Phlebia brevispora.</title>
        <authorList>
            <person name="Buettner E."/>
        </authorList>
    </citation>
    <scope>NUCLEOTIDE SEQUENCE</scope>
    <source>
        <strain evidence="1">MPL23</strain>
    </source>
</reference>
<dbReference type="EMBL" id="JANHOG010001657">
    <property type="protein sequence ID" value="KAJ3533618.1"/>
    <property type="molecule type" value="Genomic_DNA"/>
</dbReference>
<sequence>MRPAPLVQAQGANTGAYSHHTAQWDPCHTEAEVAGPVLQQAANHAGQDTNVYASGDLVKTKDTYPVLTSPKDEPCIPTTTPQ</sequence>
<comment type="caution">
    <text evidence="1">The sequence shown here is derived from an EMBL/GenBank/DDBJ whole genome shotgun (WGS) entry which is preliminary data.</text>
</comment>
<dbReference type="Proteomes" id="UP001148662">
    <property type="component" value="Unassembled WGS sequence"/>
</dbReference>
<protein>
    <submittedName>
        <fullName evidence="1">Uncharacterized protein</fullName>
    </submittedName>
</protein>
<gene>
    <name evidence="1" type="ORF">NM688_g7257</name>
</gene>
<organism evidence="1 2">
    <name type="scientific">Phlebia brevispora</name>
    <dbReference type="NCBI Taxonomy" id="194682"/>
    <lineage>
        <taxon>Eukaryota</taxon>
        <taxon>Fungi</taxon>
        <taxon>Dikarya</taxon>
        <taxon>Basidiomycota</taxon>
        <taxon>Agaricomycotina</taxon>
        <taxon>Agaricomycetes</taxon>
        <taxon>Polyporales</taxon>
        <taxon>Meruliaceae</taxon>
        <taxon>Phlebia</taxon>
    </lineage>
</organism>